<evidence type="ECO:0000256" key="2">
    <source>
        <dbReference type="ARBA" id="ARBA00022475"/>
    </source>
</evidence>
<dbReference type="AlphaFoldDB" id="A0A167BUB8"/>
<feature type="transmembrane region" description="Helical" evidence="6">
    <location>
        <begin position="60"/>
        <end position="81"/>
    </location>
</feature>
<dbReference type="PANTHER" id="PTHR12677">
    <property type="entry name" value="GOLGI APPARATUS MEMBRANE PROTEIN TVP38-RELATED"/>
    <property type="match status" value="1"/>
</dbReference>
<dbReference type="PANTHER" id="PTHR12677:SF59">
    <property type="entry name" value="GOLGI APPARATUS MEMBRANE PROTEIN TVP38-RELATED"/>
    <property type="match status" value="1"/>
</dbReference>
<comment type="subcellular location">
    <subcellularLocation>
        <location evidence="1 6">Cell membrane</location>
        <topology evidence="1 6">Multi-pass membrane protein</topology>
    </subcellularLocation>
</comment>
<organism evidence="8 9">
    <name type="scientific">Paenibacillus crassostreae</name>
    <dbReference type="NCBI Taxonomy" id="1763538"/>
    <lineage>
        <taxon>Bacteria</taxon>
        <taxon>Bacillati</taxon>
        <taxon>Bacillota</taxon>
        <taxon>Bacilli</taxon>
        <taxon>Bacillales</taxon>
        <taxon>Paenibacillaceae</taxon>
        <taxon>Paenibacillus</taxon>
    </lineage>
</organism>
<dbReference type="KEGG" id="pcx:LPB68_09830"/>
<feature type="transmembrane region" description="Helical" evidence="6">
    <location>
        <begin position="20"/>
        <end position="48"/>
    </location>
</feature>
<dbReference type="EMBL" id="LSFN01000035">
    <property type="protein sequence ID" value="OAB72452.1"/>
    <property type="molecule type" value="Genomic_DNA"/>
</dbReference>
<evidence type="ECO:0000313" key="8">
    <source>
        <dbReference type="EMBL" id="OAB72452.1"/>
    </source>
</evidence>
<dbReference type="STRING" id="1763538.LPB68_09830"/>
<dbReference type="InterPro" id="IPR032816">
    <property type="entry name" value="VTT_dom"/>
</dbReference>
<protein>
    <recommendedName>
        <fullName evidence="6">TVP38/TMEM64 family membrane protein</fullName>
    </recommendedName>
</protein>
<keyword evidence="4 6" id="KW-1133">Transmembrane helix</keyword>
<dbReference type="Proteomes" id="UP000077134">
    <property type="component" value="Unassembled WGS sequence"/>
</dbReference>
<keyword evidence="8" id="KW-0808">Transferase</keyword>
<feature type="transmembrane region" description="Helical" evidence="6">
    <location>
        <begin position="168"/>
        <end position="191"/>
    </location>
</feature>
<dbReference type="GO" id="GO:0016740">
    <property type="term" value="F:transferase activity"/>
    <property type="evidence" value="ECO:0007669"/>
    <property type="project" value="UniProtKB-KW"/>
</dbReference>
<keyword evidence="5 6" id="KW-0472">Membrane</keyword>
<evidence type="ECO:0000256" key="3">
    <source>
        <dbReference type="ARBA" id="ARBA00022692"/>
    </source>
</evidence>
<dbReference type="GO" id="GO:0005886">
    <property type="term" value="C:plasma membrane"/>
    <property type="evidence" value="ECO:0007669"/>
    <property type="project" value="UniProtKB-SubCell"/>
</dbReference>
<feature type="transmembrane region" description="Helical" evidence="6">
    <location>
        <begin position="139"/>
        <end position="162"/>
    </location>
</feature>
<proteinExistence type="inferred from homology"/>
<sequence length="205" mass="23628">MTNLIDQAIDWLINFTGLEGLSIILLTTILAIIQSFIGIFPFATLLVLHISILGLKVGLMATWFVGSVAAVVVFFICKYFFRDWFNRKWGKRLERYEKWQQSIDKYGAWAIIFLRTLPIMPNNLIAFMSALSPIKSSTYIWSSIVGTLSHIWLFGIISSSVIFPDTDLRMLIISYVIFCMVLIMIFSISYYKTYKMSRDRITKSS</sequence>
<comment type="caution">
    <text evidence="6">Lacks conserved residue(s) required for the propagation of feature annotation.</text>
</comment>
<gene>
    <name evidence="8" type="ORF">PNBC_16275</name>
</gene>
<dbReference type="RefSeq" id="WP_068659979.1">
    <property type="nucleotide sequence ID" value="NZ_CP017770.1"/>
</dbReference>
<name>A0A167BUB8_9BACL</name>
<evidence type="ECO:0000313" key="9">
    <source>
        <dbReference type="Proteomes" id="UP000077134"/>
    </source>
</evidence>
<dbReference type="Pfam" id="PF09335">
    <property type="entry name" value="VTT_dom"/>
    <property type="match status" value="1"/>
</dbReference>
<dbReference type="InterPro" id="IPR015414">
    <property type="entry name" value="TMEM64"/>
</dbReference>
<keyword evidence="2 6" id="KW-1003">Cell membrane</keyword>
<evidence type="ECO:0000259" key="7">
    <source>
        <dbReference type="Pfam" id="PF09335"/>
    </source>
</evidence>
<accession>A0A167BUB8</accession>
<keyword evidence="9" id="KW-1185">Reference proteome</keyword>
<comment type="caution">
    <text evidence="8">The sequence shown here is derived from an EMBL/GenBank/DDBJ whole genome shotgun (WGS) entry which is preliminary data.</text>
</comment>
<feature type="domain" description="VTT" evidence="7">
    <location>
        <begin position="40"/>
        <end position="154"/>
    </location>
</feature>
<reference evidence="8 9" key="1">
    <citation type="submission" date="2016-02" db="EMBL/GenBank/DDBJ databases">
        <title>Paenibacillus sp. LPB0068, isolated from Crassostrea gigas.</title>
        <authorList>
            <person name="Shin S.-K."/>
            <person name="Yi H."/>
        </authorList>
    </citation>
    <scope>NUCLEOTIDE SEQUENCE [LARGE SCALE GENOMIC DNA]</scope>
    <source>
        <strain evidence="8 9">LPB0068</strain>
    </source>
</reference>
<evidence type="ECO:0000256" key="4">
    <source>
        <dbReference type="ARBA" id="ARBA00022989"/>
    </source>
</evidence>
<evidence type="ECO:0000256" key="6">
    <source>
        <dbReference type="RuleBase" id="RU366058"/>
    </source>
</evidence>
<evidence type="ECO:0000256" key="5">
    <source>
        <dbReference type="ARBA" id="ARBA00023136"/>
    </source>
</evidence>
<keyword evidence="3 6" id="KW-0812">Transmembrane</keyword>
<dbReference type="OrthoDB" id="2381682at2"/>
<comment type="similarity">
    <text evidence="6">Belongs to the TVP38/TMEM64 family.</text>
</comment>
<evidence type="ECO:0000256" key="1">
    <source>
        <dbReference type="ARBA" id="ARBA00004651"/>
    </source>
</evidence>